<dbReference type="Proteomes" id="UP000265800">
    <property type="component" value="Unassembled WGS sequence"/>
</dbReference>
<comment type="subcellular location">
    <subcellularLocation>
        <location evidence="1">Cell outer membrane</location>
    </subcellularLocation>
</comment>
<dbReference type="EMBL" id="QWKZ01000019">
    <property type="protein sequence ID" value="RIH87687.1"/>
    <property type="molecule type" value="Genomic_DNA"/>
</dbReference>
<evidence type="ECO:0000313" key="4">
    <source>
        <dbReference type="EMBL" id="RIH87687.1"/>
    </source>
</evidence>
<dbReference type="GO" id="GO:0009279">
    <property type="term" value="C:cell outer membrane"/>
    <property type="evidence" value="ECO:0007669"/>
    <property type="project" value="UniProtKB-SubCell"/>
</dbReference>
<sequence length="124" mass="13758">MRRRGFSFVEVMVALAILSVAILMLTYLGSSFTLTRNAQIDTQAQAYARSYFDSLRAVWANEAAFERGVLPSLPLPSGFSGLELNVEEVEALGQRVVLRRVSLSFSGPQGRAYRFTTEVVRPPL</sequence>
<protein>
    <submittedName>
        <fullName evidence="4">Type IV pilus modification protein PilV</fullName>
    </submittedName>
</protein>
<feature type="transmembrane region" description="Helical" evidence="3">
    <location>
        <begin position="7"/>
        <end position="28"/>
    </location>
</feature>
<evidence type="ECO:0000256" key="2">
    <source>
        <dbReference type="ARBA" id="ARBA00023237"/>
    </source>
</evidence>
<evidence type="ECO:0000256" key="1">
    <source>
        <dbReference type="ARBA" id="ARBA00004442"/>
    </source>
</evidence>
<name>A0A399ESP6_9DEIN</name>
<proteinExistence type="predicted"/>
<reference evidence="4 5" key="1">
    <citation type="submission" date="2018-08" db="EMBL/GenBank/DDBJ databases">
        <title>Meiothermus luteus KCTC 52599 genome sequencing project.</title>
        <authorList>
            <person name="Da Costa M.S."/>
            <person name="Albuquerque L."/>
            <person name="Raposo P."/>
            <person name="Froufe H.J.C."/>
            <person name="Barroso C.S."/>
            <person name="Egas C."/>
        </authorList>
    </citation>
    <scope>NUCLEOTIDE SEQUENCE [LARGE SCALE GENOMIC DNA]</scope>
    <source>
        <strain evidence="4 5">KCTC 52599</strain>
    </source>
</reference>
<dbReference type="AlphaFoldDB" id="A0A399ESP6"/>
<comment type="caution">
    <text evidence="4">The sequence shown here is derived from an EMBL/GenBank/DDBJ whole genome shotgun (WGS) entry which is preliminary data.</text>
</comment>
<dbReference type="RefSeq" id="WP_119359518.1">
    <property type="nucleotide sequence ID" value="NZ_QWKZ01000019.1"/>
</dbReference>
<dbReference type="OrthoDB" id="34353at2"/>
<gene>
    <name evidence="4" type="ORF">Mlute_00848</name>
</gene>
<keyword evidence="3" id="KW-0812">Transmembrane</keyword>
<dbReference type="NCBIfam" id="TIGR02532">
    <property type="entry name" value="IV_pilin_GFxxxE"/>
    <property type="match status" value="1"/>
</dbReference>
<organism evidence="4 5">
    <name type="scientific">Meiothermus luteus</name>
    <dbReference type="NCBI Taxonomy" id="2026184"/>
    <lineage>
        <taxon>Bacteria</taxon>
        <taxon>Thermotogati</taxon>
        <taxon>Deinococcota</taxon>
        <taxon>Deinococci</taxon>
        <taxon>Thermales</taxon>
        <taxon>Thermaceae</taxon>
        <taxon>Meiothermus</taxon>
    </lineage>
</organism>
<keyword evidence="2" id="KW-0998">Cell outer membrane</keyword>
<evidence type="ECO:0000256" key="3">
    <source>
        <dbReference type="SAM" id="Phobius"/>
    </source>
</evidence>
<accession>A0A399ESP6</accession>
<keyword evidence="3" id="KW-1133">Transmembrane helix</keyword>
<dbReference type="Pfam" id="PF07963">
    <property type="entry name" value="N_methyl"/>
    <property type="match status" value="1"/>
</dbReference>
<dbReference type="InterPro" id="IPR012902">
    <property type="entry name" value="N_methyl_site"/>
</dbReference>
<keyword evidence="3" id="KW-0472">Membrane</keyword>
<evidence type="ECO:0000313" key="5">
    <source>
        <dbReference type="Proteomes" id="UP000265800"/>
    </source>
</evidence>
<keyword evidence="5" id="KW-1185">Reference proteome</keyword>